<sequence>MDMRRIKLTVHTLRKIYLYFDNSIQIQHEHYISCCIVEFTDALLIDVMETVHIKASKLHGHLHREHPNRTEAVELFDATELHTNDRMALQ</sequence>
<accession>A0AAD5MXI8</accession>
<evidence type="ECO:0000313" key="1">
    <source>
        <dbReference type="EMBL" id="KAJ1355891.1"/>
    </source>
</evidence>
<dbReference type="Proteomes" id="UP001196413">
    <property type="component" value="Unassembled WGS sequence"/>
</dbReference>
<dbReference type="AlphaFoldDB" id="A0AAD5MXI8"/>
<gene>
    <name evidence="1" type="ORF">KIN20_013459</name>
</gene>
<proteinExistence type="predicted"/>
<name>A0AAD5MXI8_PARTN</name>
<comment type="caution">
    <text evidence="1">The sequence shown here is derived from an EMBL/GenBank/DDBJ whole genome shotgun (WGS) entry which is preliminary data.</text>
</comment>
<reference evidence="1" key="1">
    <citation type="submission" date="2021-06" db="EMBL/GenBank/DDBJ databases">
        <title>Parelaphostrongylus tenuis whole genome reference sequence.</title>
        <authorList>
            <person name="Garwood T.J."/>
            <person name="Larsen P.A."/>
            <person name="Fountain-Jones N.M."/>
            <person name="Garbe J.R."/>
            <person name="Macchietto M.G."/>
            <person name="Kania S.A."/>
            <person name="Gerhold R.W."/>
            <person name="Richards J.E."/>
            <person name="Wolf T.M."/>
        </authorList>
    </citation>
    <scope>NUCLEOTIDE SEQUENCE</scope>
    <source>
        <strain evidence="1">MNPRO001-30</strain>
        <tissue evidence="1">Meninges</tissue>
    </source>
</reference>
<organism evidence="1 2">
    <name type="scientific">Parelaphostrongylus tenuis</name>
    <name type="common">Meningeal worm</name>
    <dbReference type="NCBI Taxonomy" id="148309"/>
    <lineage>
        <taxon>Eukaryota</taxon>
        <taxon>Metazoa</taxon>
        <taxon>Ecdysozoa</taxon>
        <taxon>Nematoda</taxon>
        <taxon>Chromadorea</taxon>
        <taxon>Rhabditida</taxon>
        <taxon>Rhabditina</taxon>
        <taxon>Rhabditomorpha</taxon>
        <taxon>Strongyloidea</taxon>
        <taxon>Metastrongylidae</taxon>
        <taxon>Parelaphostrongylus</taxon>
    </lineage>
</organism>
<dbReference type="EMBL" id="JAHQIW010002638">
    <property type="protein sequence ID" value="KAJ1355891.1"/>
    <property type="molecule type" value="Genomic_DNA"/>
</dbReference>
<keyword evidence="2" id="KW-1185">Reference proteome</keyword>
<protein>
    <submittedName>
        <fullName evidence="1">Uncharacterized protein</fullName>
    </submittedName>
</protein>
<evidence type="ECO:0000313" key="2">
    <source>
        <dbReference type="Proteomes" id="UP001196413"/>
    </source>
</evidence>